<protein>
    <recommendedName>
        <fullName evidence="3">Protein beta</fullName>
    </recommendedName>
</protein>
<dbReference type="RefSeq" id="WP_119746839.1">
    <property type="nucleotide sequence ID" value="NZ_QVRA01000010.1"/>
</dbReference>
<reference evidence="1 2" key="1">
    <citation type="submission" date="2018-08" db="EMBL/GenBank/DDBJ databases">
        <title>Sphingobium sp. EO9.</title>
        <authorList>
            <person name="Park Y."/>
            <person name="Kim K.H."/>
            <person name="Jeon C.O."/>
        </authorList>
    </citation>
    <scope>NUCLEOTIDE SEQUENCE [LARGE SCALE GENOMIC DNA]</scope>
    <source>
        <strain evidence="1 2">EO9</strain>
    </source>
</reference>
<evidence type="ECO:0008006" key="3">
    <source>
        <dbReference type="Google" id="ProtNLM"/>
    </source>
</evidence>
<gene>
    <name evidence="1" type="ORF">D0Z70_12325</name>
</gene>
<name>A0A418YRK5_9SPHN</name>
<dbReference type="AlphaFoldDB" id="A0A418YRK5"/>
<organism evidence="1 2">
    <name type="scientific">Sphingobium terrigena</name>
    <dbReference type="NCBI Taxonomy" id="2304063"/>
    <lineage>
        <taxon>Bacteria</taxon>
        <taxon>Pseudomonadati</taxon>
        <taxon>Pseudomonadota</taxon>
        <taxon>Alphaproteobacteria</taxon>
        <taxon>Sphingomonadales</taxon>
        <taxon>Sphingomonadaceae</taxon>
        <taxon>Sphingobium</taxon>
    </lineage>
</organism>
<sequence length="356" mass="39312">MALRNLDEIPYLPLLSLYPAEMRALEELPGQTKDALLPIVHLRPWSSSHNLDRGLERLALAYGERPCVISLADPDSKDAVRPVHHQLNALRQPAEAYANWCAFIEVHPNFIPAVQLQHTAELPAQVQCLHKLGRGLFVIVPKLAFGALDLLAATIAANSDGGRDVIFVLDFGRASRDHLQAAAICVGYINSILSRAPAARVSISASSFPEGFKDLTEQAIYERLLFNEVRGQIGTRSLIYSDRGSVRAEKQLGGGGTPAPRIDYPLQDNWKFFRSDDFGFAAYQFQASALMRDTSCWDPTLRVWGTQMIERTAAGDMSAISNPNKATAARVNLHLQVQCFYGDPGAARDTEEDWDL</sequence>
<proteinExistence type="predicted"/>
<accession>A0A418YRK5</accession>
<dbReference type="Proteomes" id="UP000283469">
    <property type="component" value="Unassembled WGS sequence"/>
</dbReference>
<dbReference type="EMBL" id="QVRA01000010">
    <property type="protein sequence ID" value="RJG54298.1"/>
    <property type="molecule type" value="Genomic_DNA"/>
</dbReference>
<dbReference type="OrthoDB" id="7475055at2"/>
<comment type="caution">
    <text evidence="1">The sequence shown here is derived from an EMBL/GenBank/DDBJ whole genome shotgun (WGS) entry which is preliminary data.</text>
</comment>
<dbReference type="Pfam" id="PF14350">
    <property type="entry name" value="Beta_protein"/>
    <property type="match status" value="1"/>
</dbReference>
<dbReference type="InterPro" id="IPR025683">
    <property type="entry name" value="Protein_beta"/>
</dbReference>
<keyword evidence="2" id="KW-1185">Reference proteome</keyword>
<evidence type="ECO:0000313" key="1">
    <source>
        <dbReference type="EMBL" id="RJG54298.1"/>
    </source>
</evidence>
<evidence type="ECO:0000313" key="2">
    <source>
        <dbReference type="Proteomes" id="UP000283469"/>
    </source>
</evidence>